<dbReference type="InterPro" id="IPR000719">
    <property type="entry name" value="Prot_kinase_dom"/>
</dbReference>
<evidence type="ECO:0000256" key="2">
    <source>
        <dbReference type="SAM" id="MobiDB-lite"/>
    </source>
</evidence>
<dbReference type="EMBL" id="JABMIG020000272">
    <property type="protein sequence ID" value="KAL3782906.1"/>
    <property type="molecule type" value="Genomic_DNA"/>
</dbReference>
<proteinExistence type="predicted"/>
<gene>
    <name evidence="4" type="ORF">HJC23_004885</name>
</gene>
<protein>
    <recommendedName>
        <fullName evidence="1">Casein kinase I</fullName>
    </recommendedName>
</protein>
<sequence length="845" mass="92643">MTTRPPPTPIKPSLRPPFPEIGSTLSSKYFCLGRLGKGTFCSIHKCVDLSYSHQHAPHQPQAPPPQSHHDDPPPQRNHKRQRIVAAKAELANFVDSGVIDGEAYVLNFLHAALPRGMVPTFVDYVHQCPSVDHGMGVSLAPASSASSLGVAALVGGATTGTTTANSTINGGEGVNNNNNNKVSAIIMEYLPGEDMHLLRDRHCQSLLVVDSATNKASSTYGVSGNTPRRVSIQDAVYLVADVMLPLLKAMHEVGVVHRDVKPSRMVRLDTMPPFGNVGRHSYSNPNFFIHPPPTPPDKSTQNVVRTGTTATDRNFKIVDFGLSKSFVVPKDSPFANPHRPWKGLWMAPNHEWETPHIPSSHTTTTTTAVEGGCIRLERESAEFRGTSMYASLRVHQGKDHCPRDDIWGLLYVFCDLVSGGLPWMSHAASRDRNSCQILKEMVLGERGREDWEGSRGGNGGTLGGEEAGGGRAYAPNPECVPKDGGDAMEWLLYGAEYHMAKYKRDHIGRLSQSGAVDAQVALPEPLALSKNVHYVECLRKAFRHVASLGFVQMPNYELIDECLRGFLRDSDDPNVSSESVPPIDWTDRRAASKRRRYSYNNSVKSSVIDTGGVAWDLLDEEDADPLDHDTLLEAENDRRAALEAAAAAMDDVSRVTGGASSVGNLTAASNIVSTNLDPGGSLSGEAADLARLPLQLQFYLSQVEYNAQHPDSIPIHLALRDWMALAVPLAHGTWDAALWERGNHRTDDDGYRNEVYMSMLQKCLYAAEPFNNFADRNCFYYPSIDGVTRKRRRIGTSSAVDDTNIENESPLLVVSRVFFLLRLALDLERGKNFAPPPKLSFGFGR</sequence>
<dbReference type="SMART" id="SM00220">
    <property type="entry name" value="S_TKc"/>
    <property type="match status" value="1"/>
</dbReference>
<dbReference type="SUPFAM" id="SSF56112">
    <property type="entry name" value="Protein kinase-like (PK-like)"/>
    <property type="match status" value="1"/>
</dbReference>
<dbReference type="InterPro" id="IPR050235">
    <property type="entry name" value="CK1_Ser-Thr_kinase"/>
</dbReference>
<feature type="region of interest" description="Disordered" evidence="2">
    <location>
        <begin position="448"/>
        <end position="473"/>
    </location>
</feature>
<evidence type="ECO:0000313" key="4">
    <source>
        <dbReference type="EMBL" id="KAL3782906.1"/>
    </source>
</evidence>
<name>A0ABD3P4Y5_9STRA</name>
<evidence type="ECO:0000259" key="3">
    <source>
        <dbReference type="PROSITE" id="PS50011"/>
    </source>
</evidence>
<dbReference type="PROSITE" id="PS50011">
    <property type="entry name" value="PROTEIN_KINASE_DOM"/>
    <property type="match status" value="1"/>
</dbReference>
<keyword evidence="5" id="KW-1185">Reference proteome</keyword>
<accession>A0ABD3P4Y5</accession>
<dbReference type="Proteomes" id="UP001516023">
    <property type="component" value="Unassembled WGS sequence"/>
</dbReference>
<organism evidence="4 5">
    <name type="scientific">Cyclotella cryptica</name>
    <dbReference type="NCBI Taxonomy" id="29204"/>
    <lineage>
        <taxon>Eukaryota</taxon>
        <taxon>Sar</taxon>
        <taxon>Stramenopiles</taxon>
        <taxon>Ochrophyta</taxon>
        <taxon>Bacillariophyta</taxon>
        <taxon>Coscinodiscophyceae</taxon>
        <taxon>Thalassiosirophycidae</taxon>
        <taxon>Stephanodiscales</taxon>
        <taxon>Stephanodiscaceae</taxon>
        <taxon>Cyclotella</taxon>
    </lineage>
</organism>
<reference evidence="4 5" key="1">
    <citation type="journal article" date="2020" name="G3 (Bethesda)">
        <title>Improved Reference Genome for Cyclotella cryptica CCMP332, a Model for Cell Wall Morphogenesis, Salinity Adaptation, and Lipid Production in Diatoms (Bacillariophyta).</title>
        <authorList>
            <person name="Roberts W.R."/>
            <person name="Downey K.M."/>
            <person name="Ruck E.C."/>
            <person name="Traller J.C."/>
            <person name="Alverson A.J."/>
        </authorList>
    </citation>
    <scope>NUCLEOTIDE SEQUENCE [LARGE SCALE GENOMIC DNA]</scope>
    <source>
        <strain evidence="4 5">CCMP332</strain>
    </source>
</reference>
<dbReference type="AlphaFoldDB" id="A0ABD3P4Y5"/>
<evidence type="ECO:0000313" key="5">
    <source>
        <dbReference type="Proteomes" id="UP001516023"/>
    </source>
</evidence>
<dbReference type="InterPro" id="IPR011009">
    <property type="entry name" value="Kinase-like_dom_sf"/>
</dbReference>
<dbReference type="PANTHER" id="PTHR11909">
    <property type="entry name" value="CASEIN KINASE-RELATED"/>
    <property type="match status" value="1"/>
</dbReference>
<feature type="region of interest" description="Disordered" evidence="2">
    <location>
        <begin position="54"/>
        <end position="80"/>
    </location>
</feature>
<evidence type="ECO:0000256" key="1">
    <source>
        <dbReference type="ARBA" id="ARBA00023860"/>
    </source>
</evidence>
<comment type="caution">
    <text evidence="4">The sequence shown here is derived from an EMBL/GenBank/DDBJ whole genome shotgun (WGS) entry which is preliminary data.</text>
</comment>
<dbReference type="Gene3D" id="1.10.510.10">
    <property type="entry name" value="Transferase(Phosphotransferase) domain 1"/>
    <property type="match status" value="1"/>
</dbReference>
<feature type="compositionally biased region" description="Gly residues" evidence="2">
    <location>
        <begin position="454"/>
        <end position="471"/>
    </location>
</feature>
<feature type="domain" description="Protein kinase" evidence="3">
    <location>
        <begin position="29"/>
        <end position="522"/>
    </location>
</feature>